<comment type="caution">
    <text evidence="4">The sequence shown here is derived from an EMBL/GenBank/DDBJ whole genome shotgun (WGS) entry which is preliminary data.</text>
</comment>
<organism evidence="4 5">
    <name type="scientific">Myceligenerans xiligouense</name>
    <dbReference type="NCBI Taxonomy" id="253184"/>
    <lineage>
        <taxon>Bacteria</taxon>
        <taxon>Bacillati</taxon>
        <taxon>Actinomycetota</taxon>
        <taxon>Actinomycetes</taxon>
        <taxon>Micrococcales</taxon>
        <taxon>Promicromonosporaceae</taxon>
        <taxon>Myceligenerans</taxon>
    </lineage>
</organism>
<dbReference type="Proteomes" id="UP000280501">
    <property type="component" value="Unassembled WGS sequence"/>
</dbReference>
<evidence type="ECO:0000259" key="3">
    <source>
        <dbReference type="Pfam" id="PF13439"/>
    </source>
</evidence>
<evidence type="ECO:0000313" key="5">
    <source>
        <dbReference type="Proteomes" id="UP000280501"/>
    </source>
</evidence>
<gene>
    <name evidence="4" type="ORF">EDD34_3300</name>
</gene>
<dbReference type="Gene3D" id="3.40.50.2000">
    <property type="entry name" value="Glycogen Phosphorylase B"/>
    <property type="match status" value="2"/>
</dbReference>
<reference evidence="4 5" key="1">
    <citation type="submission" date="2018-11" db="EMBL/GenBank/DDBJ databases">
        <title>Sequencing the genomes of 1000 actinobacteria strains.</title>
        <authorList>
            <person name="Klenk H.-P."/>
        </authorList>
    </citation>
    <scope>NUCLEOTIDE SEQUENCE [LARGE SCALE GENOMIC DNA]</scope>
    <source>
        <strain evidence="4 5">DSM 15700</strain>
    </source>
</reference>
<dbReference type="GO" id="GO:0016757">
    <property type="term" value="F:glycosyltransferase activity"/>
    <property type="evidence" value="ECO:0007669"/>
    <property type="project" value="UniProtKB-KW"/>
</dbReference>
<dbReference type="OrthoDB" id="9801609at2"/>
<dbReference type="EMBL" id="RKQZ01000001">
    <property type="protein sequence ID" value="RPF22632.1"/>
    <property type="molecule type" value="Genomic_DNA"/>
</dbReference>
<proteinExistence type="predicted"/>
<accession>A0A3N4ZB13</accession>
<keyword evidence="2 4" id="KW-0808">Transferase</keyword>
<keyword evidence="5" id="KW-1185">Reference proteome</keyword>
<evidence type="ECO:0000313" key="4">
    <source>
        <dbReference type="EMBL" id="RPF22632.1"/>
    </source>
</evidence>
<dbReference type="PANTHER" id="PTHR46401">
    <property type="entry name" value="GLYCOSYLTRANSFERASE WBBK-RELATED"/>
    <property type="match status" value="1"/>
</dbReference>
<dbReference type="RefSeq" id="WP_123815515.1">
    <property type="nucleotide sequence ID" value="NZ_RKQZ01000001.1"/>
</dbReference>
<dbReference type="Pfam" id="PF13439">
    <property type="entry name" value="Glyco_transf_4"/>
    <property type="match status" value="1"/>
</dbReference>
<dbReference type="Pfam" id="PF13692">
    <property type="entry name" value="Glyco_trans_1_4"/>
    <property type="match status" value="1"/>
</dbReference>
<dbReference type="AlphaFoldDB" id="A0A3N4ZB13"/>
<dbReference type="CDD" id="cd03809">
    <property type="entry name" value="GT4_MtfB-like"/>
    <property type="match status" value="1"/>
</dbReference>
<dbReference type="InterPro" id="IPR028098">
    <property type="entry name" value="Glyco_trans_4-like_N"/>
</dbReference>
<evidence type="ECO:0000256" key="2">
    <source>
        <dbReference type="ARBA" id="ARBA00022679"/>
    </source>
</evidence>
<feature type="domain" description="Glycosyltransferase subfamily 4-like N-terminal" evidence="3">
    <location>
        <begin position="25"/>
        <end position="177"/>
    </location>
</feature>
<evidence type="ECO:0000256" key="1">
    <source>
        <dbReference type="ARBA" id="ARBA00022676"/>
    </source>
</evidence>
<name>A0A3N4ZB13_9MICO</name>
<dbReference type="SUPFAM" id="SSF53756">
    <property type="entry name" value="UDP-Glycosyltransferase/glycogen phosphorylase"/>
    <property type="match status" value="1"/>
</dbReference>
<sequence>MARQEEDATRVLVDCRYVRIGRHDGISRYTAGIVRELARLMPLELLIHDERQLAHLPDLPWHRISAPTSWREPFVAWQVRRLRPDVVFSPMQTMGSWGRNYRLVLTLHDLIYYRNPMPPRDLPGPVRLLWRLFHLAWWPQRVLLNRADAVVTVSGTTAGLIAGKRLTRRPVTVVPNAAEPVPEQEAGLEREPRTGTLVYMGSFMPYKNVETLARAVALLPGHELHLLSRAPEAARERLTALAGAGRLVFHDGVSDEEYRRLLRGATALVSASRDEGFGIPLVEAMLLGTPVVVSDIPVFREVAGEAGAFVPPDDAEGFAAEVRALDEPGVWEKRSAAAVERAARFSWPRSAETLAALLRSV</sequence>
<dbReference type="PANTHER" id="PTHR46401:SF8">
    <property type="entry name" value="BLL6006 PROTEIN"/>
    <property type="match status" value="1"/>
</dbReference>
<protein>
    <submittedName>
        <fullName evidence="4">Glycosyltransferase involved in cell wall biosynthesis</fullName>
    </submittedName>
</protein>
<keyword evidence="1" id="KW-0328">Glycosyltransferase</keyword>